<dbReference type="GO" id="GO:0015833">
    <property type="term" value="P:peptide transport"/>
    <property type="evidence" value="ECO:0007669"/>
    <property type="project" value="TreeGrafter"/>
</dbReference>
<dbReference type="PROSITE" id="PS51318">
    <property type="entry name" value="TAT"/>
    <property type="match status" value="1"/>
</dbReference>
<dbReference type="OrthoDB" id="9803988at2"/>
<evidence type="ECO:0000313" key="6">
    <source>
        <dbReference type="Proteomes" id="UP000038011"/>
    </source>
</evidence>
<dbReference type="CDD" id="cd08497">
    <property type="entry name" value="MbnE-like"/>
    <property type="match status" value="1"/>
</dbReference>
<dbReference type="AlphaFoldDB" id="A0A0M9GLY8"/>
<comment type="similarity">
    <text evidence="2">Belongs to the bacterial solute-binding protein 5 family.</text>
</comment>
<gene>
    <name evidence="5" type="ORF">SU32_12845</name>
</gene>
<dbReference type="InterPro" id="IPR000914">
    <property type="entry name" value="SBP_5_dom"/>
</dbReference>
<protein>
    <recommendedName>
        <fullName evidence="4">Solute-binding protein family 5 domain-containing protein</fullName>
    </recommendedName>
</protein>
<dbReference type="Proteomes" id="UP000038011">
    <property type="component" value="Unassembled WGS sequence"/>
</dbReference>
<reference evidence="5 6" key="1">
    <citation type="submission" date="2015-01" db="EMBL/GenBank/DDBJ databases">
        <title>Ahrensia donghaiensis sp. nov., a novel dimethylsulphoniopropionate-cleavage bacterium isolated from seawater and emended descriptions of the genus Ahrensia and Ahrensia kielensis.</title>
        <authorList>
            <person name="Liu J."/>
        </authorList>
    </citation>
    <scope>NUCLEOTIDE SEQUENCE [LARGE SCALE GENOMIC DNA]</scope>
    <source>
        <strain evidence="5 6">LZD062</strain>
    </source>
</reference>
<dbReference type="PANTHER" id="PTHR30290:SF64">
    <property type="entry name" value="ABC TRANSPORTER PERIPLASMIC BINDING PROTEIN"/>
    <property type="match status" value="1"/>
</dbReference>
<dbReference type="RefSeq" id="WP_053999784.1">
    <property type="nucleotide sequence ID" value="NZ_JXMU01000019.1"/>
</dbReference>
<comment type="caution">
    <text evidence="5">The sequence shown here is derived from an EMBL/GenBank/DDBJ whole genome shotgun (WGS) entry which is preliminary data.</text>
</comment>
<dbReference type="GO" id="GO:0030288">
    <property type="term" value="C:outer membrane-bounded periplasmic space"/>
    <property type="evidence" value="ECO:0007669"/>
    <property type="project" value="TreeGrafter"/>
</dbReference>
<evidence type="ECO:0000256" key="1">
    <source>
        <dbReference type="ARBA" id="ARBA00004418"/>
    </source>
</evidence>
<dbReference type="PANTHER" id="PTHR30290">
    <property type="entry name" value="PERIPLASMIC BINDING COMPONENT OF ABC TRANSPORTER"/>
    <property type="match status" value="1"/>
</dbReference>
<dbReference type="STRING" id="1514904.SU32_12845"/>
<dbReference type="SUPFAM" id="SSF53850">
    <property type="entry name" value="Periplasmic binding protein-like II"/>
    <property type="match status" value="1"/>
</dbReference>
<evidence type="ECO:0000313" key="5">
    <source>
        <dbReference type="EMBL" id="KPB00536.1"/>
    </source>
</evidence>
<organism evidence="5 6">
    <name type="scientific">Ahrensia marina</name>
    <dbReference type="NCBI Taxonomy" id="1514904"/>
    <lineage>
        <taxon>Bacteria</taxon>
        <taxon>Pseudomonadati</taxon>
        <taxon>Pseudomonadota</taxon>
        <taxon>Alphaproteobacteria</taxon>
        <taxon>Hyphomicrobiales</taxon>
        <taxon>Ahrensiaceae</taxon>
        <taxon>Ahrensia</taxon>
    </lineage>
</organism>
<dbReference type="PIRSF" id="PIRSF002741">
    <property type="entry name" value="MppA"/>
    <property type="match status" value="1"/>
</dbReference>
<sequence length="625" mass="70435">MIIDRRRFLAVTGAGLAGAMGLTKLSLAANPSGEALHGLSAFGDLKYPKGFTHFDYASPDAPTGGTFNFQPTYWYHNQNTQTFNTLNSFVRKGDAPPRMEMCFDSLVTSAHDEPDAVYCHLAEYVVISEDRNSFTFKIRDIARWHDGTPITANDVAFSYRTLKEQGNPELSLPLASLIEARIDGPMTVTLVFDGSQAAQDILSIAGFPIISEAWYTENTFDESTLTPPLASGPYKVGRMNPGSFIEYERVDNYWAKDLGTAKGLNHFQTIRIDFFKERQAGFEAFKKGDITFREEYTAKSWATEYNFPAIKDGRVIKALFDSEKRARMQAWCLNLRRERFLDKRVRDAIAQCFDFEWTNNNIFYGAYERSHSLFGGSQYEANGKPDASEKELLDQLGSEHDLPDGIYEEAYLQPKSDGSGRDRNKLRGASKLLAEAGWKPGENGYLRNDSGETLDLEFLIYASVFERIYGPFIETMRAVGINTSLRLVDPAQYQARTSSFDFDMAGLAIGWTPTPTASGLEVVFGSKAADTEGSRNLPGLQNSLVDAIIYEIGAANSRERHETAMRVLDRVLRLTREWIPNWSSANHRVAYWDIFGFKEPKPDYFWPVEALWWIDKEKAEKLGKG</sequence>
<dbReference type="GO" id="GO:1904680">
    <property type="term" value="F:peptide transmembrane transporter activity"/>
    <property type="evidence" value="ECO:0007669"/>
    <property type="project" value="TreeGrafter"/>
</dbReference>
<evidence type="ECO:0000256" key="2">
    <source>
        <dbReference type="ARBA" id="ARBA00005695"/>
    </source>
</evidence>
<dbReference type="InterPro" id="IPR039424">
    <property type="entry name" value="SBP_5"/>
</dbReference>
<dbReference type="InterPro" id="IPR030678">
    <property type="entry name" value="Peptide/Ni-bd"/>
</dbReference>
<dbReference type="EMBL" id="JXMU01000019">
    <property type="protein sequence ID" value="KPB00536.1"/>
    <property type="molecule type" value="Genomic_DNA"/>
</dbReference>
<name>A0A0M9GLY8_9HYPH</name>
<feature type="domain" description="Solute-binding protein family 5" evidence="4">
    <location>
        <begin position="119"/>
        <end position="527"/>
    </location>
</feature>
<dbReference type="Gene3D" id="3.40.190.10">
    <property type="entry name" value="Periplasmic binding protein-like II"/>
    <property type="match status" value="1"/>
</dbReference>
<dbReference type="PATRIC" id="fig|1514904.3.peg.1424"/>
<dbReference type="Gene3D" id="3.10.105.10">
    <property type="entry name" value="Dipeptide-binding Protein, Domain 3"/>
    <property type="match status" value="1"/>
</dbReference>
<dbReference type="GO" id="GO:0042884">
    <property type="term" value="P:microcin transport"/>
    <property type="evidence" value="ECO:0007669"/>
    <property type="project" value="TreeGrafter"/>
</dbReference>
<accession>A0A0M9GLY8</accession>
<keyword evidence="6" id="KW-1185">Reference proteome</keyword>
<dbReference type="Pfam" id="PF00496">
    <property type="entry name" value="SBP_bac_5"/>
    <property type="match status" value="1"/>
</dbReference>
<comment type="subcellular location">
    <subcellularLocation>
        <location evidence="1">Periplasm</location>
    </subcellularLocation>
</comment>
<dbReference type="GO" id="GO:0043190">
    <property type="term" value="C:ATP-binding cassette (ABC) transporter complex"/>
    <property type="evidence" value="ECO:0007669"/>
    <property type="project" value="InterPro"/>
</dbReference>
<evidence type="ECO:0000259" key="4">
    <source>
        <dbReference type="Pfam" id="PF00496"/>
    </source>
</evidence>
<dbReference type="InterPro" id="IPR006311">
    <property type="entry name" value="TAT_signal"/>
</dbReference>
<evidence type="ECO:0000256" key="3">
    <source>
        <dbReference type="ARBA" id="ARBA00022729"/>
    </source>
</evidence>
<keyword evidence="3" id="KW-0732">Signal</keyword>
<proteinExistence type="inferred from homology"/>